<protein>
    <submittedName>
        <fullName evidence="16">TonB-dependent receptor</fullName>
    </submittedName>
</protein>
<keyword evidence="3 11" id="KW-1134">Transmembrane beta strand</keyword>
<evidence type="ECO:0000256" key="10">
    <source>
        <dbReference type="ARBA" id="ARBA00023237"/>
    </source>
</evidence>
<keyword evidence="8 12" id="KW-0798">TonB box</keyword>
<evidence type="ECO:0000256" key="5">
    <source>
        <dbReference type="ARBA" id="ARBA00022692"/>
    </source>
</evidence>
<name>A0A5C8ZPX0_9GAMM</name>
<dbReference type="InterPro" id="IPR039426">
    <property type="entry name" value="TonB-dep_rcpt-like"/>
</dbReference>
<organism evidence="16 17">
    <name type="scientific">Parahaliea aestuarii</name>
    <dbReference type="NCBI Taxonomy" id="1852021"/>
    <lineage>
        <taxon>Bacteria</taxon>
        <taxon>Pseudomonadati</taxon>
        <taxon>Pseudomonadota</taxon>
        <taxon>Gammaproteobacteria</taxon>
        <taxon>Cellvibrionales</taxon>
        <taxon>Halieaceae</taxon>
        <taxon>Parahaliea</taxon>
    </lineage>
</organism>
<sequence>MRINIKNISLVASCVLSVSAKTALAQQLEEVIVTANKREQSIQDVSIAMTAFSGAEIADYGWSDVTQIANQAPNVDIKYAWGNSMPIYTIRGVGMNSFQASDTPSVGLFIDEVFQTSLVSMGAQLFDMERVEVLKGPQGALFGRNTNGGAISYLSAKPGQEAEGFVRADYGKFDRLEVEAAYGGPISDTVSARTAIYSIQQGEGYVHDRTSGKDLGEVDINAGRLQLRWQPSDFLDANLKIYGSRDRSQPSVFQHIGFWSKDFAGGVPGANQYCSSFAAGRAPNPSECVDVLGYSDTDGRDYAGDYTNRLDTPINAGAKLKNDSYGATLAMDFNFDSFTLTSITNFQQYDRSQPKESDANPLLFVDLVFNSDVSQQSQELRITSATDGPVSWIAGIILSNDEVSESPPRTIYADDYLGVRASVDYTQDRDSYAAYAQADWRISDEWALSVGGRWIDESIEFEEETAFLFPPDFSYDERLVLVTIPAPAFGVDGKLDSSEPTWRVALDYTPTEEILAYASVSRGYKGGGFNAGLITNPRLALPFDPEQITAYELGVKSQLIDNRVTLNAALFYYDYSGLQAATPQFDPVAQSPLNFLTNLDDAKITGFEAELDWAVSTAFRIQAGLGWLDTENNDPGVNFDGVFGRAPRVLPNAPEYNFNLALTYDIDLSSGARVRFFGDYVWQDDHYKEIVNNLEVDSQYQVNSRITWLSPDSRYSLSLWGKNLTDEVFVHDTLTDPVGSGWGVYVNGMPRTYGVSAKYNFL</sequence>
<keyword evidence="9 11" id="KW-0472">Membrane</keyword>
<evidence type="ECO:0000256" key="12">
    <source>
        <dbReference type="RuleBase" id="RU003357"/>
    </source>
</evidence>
<evidence type="ECO:0000256" key="13">
    <source>
        <dbReference type="SAM" id="SignalP"/>
    </source>
</evidence>
<dbReference type="InterPro" id="IPR000531">
    <property type="entry name" value="Beta-barrel_TonB"/>
</dbReference>
<evidence type="ECO:0000256" key="1">
    <source>
        <dbReference type="ARBA" id="ARBA00004571"/>
    </source>
</evidence>
<feature type="chain" id="PRO_5022868644" evidence="13">
    <location>
        <begin position="26"/>
        <end position="762"/>
    </location>
</feature>
<evidence type="ECO:0000313" key="16">
    <source>
        <dbReference type="EMBL" id="TXS90593.1"/>
    </source>
</evidence>
<dbReference type="AlphaFoldDB" id="A0A5C8ZPX0"/>
<keyword evidence="6" id="KW-0408">Iron</keyword>
<dbReference type="SUPFAM" id="SSF56935">
    <property type="entry name" value="Porins"/>
    <property type="match status" value="1"/>
</dbReference>
<dbReference type="PANTHER" id="PTHR32552">
    <property type="entry name" value="FERRICHROME IRON RECEPTOR-RELATED"/>
    <property type="match status" value="1"/>
</dbReference>
<dbReference type="Proteomes" id="UP000321933">
    <property type="component" value="Unassembled WGS sequence"/>
</dbReference>
<evidence type="ECO:0000259" key="15">
    <source>
        <dbReference type="Pfam" id="PF07715"/>
    </source>
</evidence>
<dbReference type="EMBL" id="VRYZ01000006">
    <property type="protein sequence ID" value="TXS90593.1"/>
    <property type="molecule type" value="Genomic_DNA"/>
</dbReference>
<keyword evidence="10 11" id="KW-0998">Cell outer membrane</keyword>
<evidence type="ECO:0000256" key="11">
    <source>
        <dbReference type="PROSITE-ProRule" id="PRU01360"/>
    </source>
</evidence>
<feature type="domain" description="TonB-dependent receptor-like beta-barrel" evidence="14">
    <location>
        <begin position="298"/>
        <end position="724"/>
    </location>
</feature>
<dbReference type="Gene3D" id="2.40.170.20">
    <property type="entry name" value="TonB-dependent receptor, beta-barrel domain"/>
    <property type="match status" value="1"/>
</dbReference>
<dbReference type="RefSeq" id="WP_148065118.1">
    <property type="nucleotide sequence ID" value="NZ_VRYZ01000006.1"/>
</dbReference>
<evidence type="ECO:0000256" key="8">
    <source>
        <dbReference type="ARBA" id="ARBA00023077"/>
    </source>
</evidence>
<feature type="signal peptide" evidence="13">
    <location>
        <begin position="1"/>
        <end position="25"/>
    </location>
</feature>
<evidence type="ECO:0000256" key="4">
    <source>
        <dbReference type="ARBA" id="ARBA00022496"/>
    </source>
</evidence>
<evidence type="ECO:0000313" key="17">
    <source>
        <dbReference type="Proteomes" id="UP000321933"/>
    </source>
</evidence>
<dbReference type="Pfam" id="PF00593">
    <property type="entry name" value="TonB_dep_Rec_b-barrel"/>
    <property type="match status" value="1"/>
</dbReference>
<keyword evidence="7" id="KW-0406">Ion transport</keyword>
<keyword evidence="5 11" id="KW-0812">Transmembrane</keyword>
<evidence type="ECO:0000256" key="6">
    <source>
        <dbReference type="ARBA" id="ARBA00023004"/>
    </source>
</evidence>
<dbReference type="InterPro" id="IPR036942">
    <property type="entry name" value="Beta-barrel_TonB_sf"/>
</dbReference>
<dbReference type="OrthoDB" id="7051185at2"/>
<evidence type="ECO:0000256" key="9">
    <source>
        <dbReference type="ARBA" id="ARBA00023136"/>
    </source>
</evidence>
<comment type="similarity">
    <text evidence="11 12">Belongs to the TonB-dependent receptor family.</text>
</comment>
<proteinExistence type="inferred from homology"/>
<evidence type="ECO:0000256" key="3">
    <source>
        <dbReference type="ARBA" id="ARBA00022452"/>
    </source>
</evidence>
<keyword evidence="13" id="KW-0732">Signal</keyword>
<keyword evidence="17" id="KW-1185">Reference proteome</keyword>
<reference evidence="16 17" key="1">
    <citation type="submission" date="2019-08" db="EMBL/GenBank/DDBJ databases">
        <title>Parahaliea maris sp. nov., isolated from the surface seawater.</title>
        <authorList>
            <person name="Liu Y."/>
        </authorList>
    </citation>
    <scope>NUCLEOTIDE SEQUENCE [LARGE SCALE GENOMIC DNA]</scope>
    <source>
        <strain evidence="16 17">S2-26</strain>
    </source>
</reference>
<dbReference type="Pfam" id="PF07715">
    <property type="entry name" value="Plug"/>
    <property type="match status" value="1"/>
</dbReference>
<dbReference type="GO" id="GO:0009279">
    <property type="term" value="C:cell outer membrane"/>
    <property type="evidence" value="ECO:0007669"/>
    <property type="project" value="UniProtKB-SubCell"/>
</dbReference>
<evidence type="ECO:0000259" key="14">
    <source>
        <dbReference type="Pfam" id="PF00593"/>
    </source>
</evidence>
<keyword evidence="16" id="KW-0675">Receptor</keyword>
<evidence type="ECO:0000256" key="7">
    <source>
        <dbReference type="ARBA" id="ARBA00023065"/>
    </source>
</evidence>
<gene>
    <name evidence="16" type="ORF">FVW59_14765</name>
</gene>
<dbReference type="PANTHER" id="PTHR32552:SF81">
    <property type="entry name" value="TONB-DEPENDENT OUTER MEMBRANE RECEPTOR"/>
    <property type="match status" value="1"/>
</dbReference>
<dbReference type="PROSITE" id="PS52016">
    <property type="entry name" value="TONB_DEPENDENT_REC_3"/>
    <property type="match status" value="1"/>
</dbReference>
<accession>A0A5C8ZPX0</accession>
<comment type="subcellular location">
    <subcellularLocation>
        <location evidence="1 11">Cell outer membrane</location>
        <topology evidence="1 11">Multi-pass membrane protein</topology>
    </subcellularLocation>
</comment>
<evidence type="ECO:0000256" key="2">
    <source>
        <dbReference type="ARBA" id="ARBA00022448"/>
    </source>
</evidence>
<feature type="domain" description="TonB-dependent receptor plug" evidence="15">
    <location>
        <begin position="42"/>
        <end position="150"/>
    </location>
</feature>
<dbReference type="InterPro" id="IPR012910">
    <property type="entry name" value="Plug_dom"/>
</dbReference>
<dbReference type="GO" id="GO:0006826">
    <property type="term" value="P:iron ion transport"/>
    <property type="evidence" value="ECO:0007669"/>
    <property type="project" value="UniProtKB-KW"/>
</dbReference>
<keyword evidence="4" id="KW-0410">Iron transport</keyword>
<comment type="caution">
    <text evidence="16">The sequence shown here is derived from an EMBL/GenBank/DDBJ whole genome shotgun (WGS) entry which is preliminary data.</text>
</comment>
<keyword evidence="2 11" id="KW-0813">Transport</keyword>